<protein>
    <submittedName>
        <fullName evidence="1">Uncharacterized protein</fullName>
    </submittedName>
</protein>
<reference evidence="1" key="1">
    <citation type="submission" date="2013-12" db="EMBL/GenBank/DDBJ databases">
        <authorList>
            <person name="Genoscope - CEA"/>
        </authorList>
    </citation>
    <scope>NUCLEOTIDE SEQUENCE</scope>
    <source>
        <strain evidence="1">CBS 1993</strain>
    </source>
</reference>
<name>W6MRJ3_9ASCO</name>
<dbReference type="GeneID" id="34517860"/>
<evidence type="ECO:0000313" key="1">
    <source>
        <dbReference type="EMBL" id="CDK24455.1"/>
    </source>
</evidence>
<dbReference type="RefSeq" id="XP_022456472.1">
    <property type="nucleotide sequence ID" value="XM_022604956.1"/>
</dbReference>
<accession>W6MRJ3</accession>
<gene>
    <name evidence="1" type="ORF">KUCA_T00000418001</name>
</gene>
<reference evidence="1" key="2">
    <citation type="submission" date="2014-02" db="EMBL/GenBank/DDBJ databases">
        <title>Complete DNA sequence of /Kuraishia capsulata/ illustrates novel genomic features among budding yeasts (/Saccharomycotina/).</title>
        <authorList>
            <person name="Morales L."/>
            <person name="Noel B."/>
            <person name="Porcel B."/>
            <person name="Marcet-Houben M."/>
            <person name="Hullo M-F."/>
            <person name="Sacerdot C."/>
            <person name="Tekaia F."/>
            <person name="Leh-Louis V."/>
            <person name="Despons L."/>
            <person name="Khanna V."/>
            <person name="Aury J-M."/>
            <person name="Barbe V."/>
            <person name="Couloux A."/>
            <person name="Labadie K."/>
            <person name="Pelletier E."/>
            <person name="Souciet J-L."/>
            <person name="Boekhout T."/>
            <person name="Gabaldon T."/>
            <person name="Wincker P."/>
            <person name="Dujon B."/>
        </authorList>
    </citation>
    <scope>NUCLEOTIDE SEQUENCE</scope>
    <source>
        <strain evidence="1">CBS 1993</strain>
    </source>
</reference>
<dbReference type="HOGENOM" id="CLU_1267072_0_0_1"/>
<evidence type="ECO:0000313" key="2">
    <source>
        <dbReference type="Proteomes" id="UP000019384"/>
    </source>
</evidence>
<proteinExistence type="predicted"/>
<dbReference type="EMBL" id="HG793125">
    <property type="protein sequence ID" value="CDK24455.1"/>
    <property type="molecule type" value="Genomic_DNA"/>
</dbReference>
<keyword evidence="2" id="KW-1185">Reference proteome</keyword>
<sequence length="218" mass="24072">MEPNGLFRIPTWTSSEGLVFVNLDQTDSRVSGDVWFKDLRVGDLNDFKFVKTWSENIHKNWKELAISAEDGGHASSGADFKKWAIAQSTSQSAGWFGKKAKKASSLSTFPISYFSFGETQWISRRLNPITDSDVTVIYELYVKGGASPDESAVTDFTKCGSDPDQALSVTIAQLSKSHYELESGAKTQIDASKIVQNVDSLELDVYCKSTCDEAVLAW</sequence>
<organism evidence="1 2">
    <name type="scientific">Kuraishia capsulata CBS 1993</name>
    <dbReference type="NCBI Taxonomy" id="1382522"/>
    <lineage>
        <taxon>Eukaryota</taxon>
        <taxon>Fungi</taxon>
        <taxon>Dikarya</taxon>
        <taxon>Ascomycota</taxon>
        <taxon>Saccharomycotina</taxon>
        <taxon>Pichiomycetes</taxon>
        <taxon>Pichiales</taxon>
        <taxon>Pichiaceae</taxon>
        <taxon>Kuraishia</taxon>
    </lineage>
</organism>
<dbReference type="Proteomes" id="UP000019384">
    <property type="component" value="Unassembled WGS sequence"/>
</dbReference>
<dbReference type="AlphaFoldDB" id="W6MRJ3"/>